<reference evidence="4 5" key="1">
    <citation type="submission" date="2020-08" db="EMBL/GenBank/DDBJ databases">
        <title>A Genomic Blueprint of the Chicken Gut Microbiome.</title>
        <authorList>
            <person name="Gilroy R."/>
            <person name="Ravi A."/>
            <person name="Getino M."/>
            <person name="Pursley I."/>
            <person name="Horton D.L."/>
            <person name="Alikhan N.-F."/>
            <person name="Baker D."/>
            <person name="Gharbi K."/>
            <person name="Hall N."/>
            <person name="Watson M."/>
            <person name="Adriaenssens E.M."/>
            <person name="Foster-Nyarko E."/>
            <person name="Jarju S."/>
            <person name="Secka A."/>
            <person name="Antonio M."/>
            <person name="Oren A."/>
            <person name="Chaudhuri R."/>
            <person name="La Ragione R.M."/>
            <person name="Hildebrand F."/>
            <person name="Pallen M.J."/>
        </authorList>
    </citation>
    <scope>NUCLEOTIDE SEQUENCE [LARGE SCALE GENOMIC DNA]</scope>
    <source>
        <strain evidence="4 5">Sa1CVA4</strain>
    </source>
</reference>
<dbReference type="PROSITE" id="PS50011">
    <property type="entry name" value="PROTEIN_KINASE_DOM"/>
    <property type="match status" value="1"/>
</dbReference>
<feature type="domain" description="Protein kinase" evidence="3">
    <location>
        <begin position="122"/>
        <end position="474"/>
    </location>
</feature>
<dbReference type="InterPro" id="IPR004147">
    <property type="entry name" value="ABC1_dom"/>
</dbReference>
<evidence type="ECO:0000256" key="2">
    <source>
        <dbReference type="SAM" id="Phobius"/>
    </source>
</evidence>
<organism evidence="4 5">
    <name type="scientific">Kaistella pullorum</name>
    <dbReference type="NCBI Taxonomy" id="2763074"/>
    <lineage>
        <taxon>Bacteria</taxon>
        <taxon>Pseudomonadati</taxon>
        <taxon>Bacteroidota</taxon>
        <taxon>Flavobacteriia</taxon>
        <taxon>Flavobacteriales</taxon>
        <taxon>Weeksellaceae</taxon>
        <taxon>Chryseobacterium group</taxon>
        <taxon>Kaistella</taxon>
    </lineage>
</organism>
<comment type="caution">
    <text evidence="4">The sequence shown here is derived from an EMBL/GenBank/DDBJ whole genome shotgun (WGS) entry which is preliminary data.</text>
</comment>
<comment type="similarity">
    <text evidence="1">Belongs to the protein kinase superfamily. ADCK protein kinase family.</text>
</comment>
<keyword evidence="4" id="KW-0808">Transferase</keyword>
<dbReference type="Pfam" id="PF03109">
    <property type="entry name" value="ABC1"/>
    <property type="match status" value="1"/>
</dbReference>
<evidence type="ECO:0000256" key="1">
    <source>
        <dbReference type="ARBA" id="ARBA00009670"/>
    </source>
</evidence>
<keyword evidence="5" id="KW-1185">Reference proteome</keyword>
<evidence type="ECO:0000313" key="4">
    <source>
        <dbReference type="EMBL" id="MBD8018327.1"/>
    </source>
</evidence>
<feature type="transmembrane region" description="Helical" evidence="2">
    <location>
        <begin position="519"/>
        <end position="544"/>
    </location>
</feature>
<dbReference type="InterPro" id="IPR011009">
    <property type="entry name" value="Kinase-like_dom_sf"/>
</dbReference>
<keyword evidence="2" id="KW-0812">Transmembrane</keyword>
<keyword evidence="4" id="KW-0418">Kinase</keyword>
<name>A0ABR8WN55_9FLAO</name>
<dbReference type="Proteomes" id="UP000626242">
    <property type="component" value="Unassembled WGS sequence"/>
</dbReference>
<dbReference type="PANTHER" id="PTHR10566">
    <property type="entry name" value="CHAPERONE-ACTIVITY OF BC1 COMPLEX CABC1 -RELATED"/>
    <property type="match status" value="1"/>
</dbReference>
<dbReference type="EMBL" id="JACSPS010000002">
    <property type="protein sequence ID" value="MBD8018327.1"/>
    <property type="molecule type" value="Genomic_DNA"/>
</dbReference>
<dbReference type="GO" id="GO:0016301">
    <property type="term" value="F:kinase activity"/>
    <property type="evidence" value="ECO:0007669"/>
    <property type="project" value="UniProtKB-KW"/>
</dbReference>
<evidence type="ECO:0000259" key="3">
    <source>
        <dbReference type="PROSITE" id="PS50011"/>
    </source>
</evidence>
<keyword evidence="2" id="KW-1133">Transmembrane helix</keyword>
<dbReference type="PANTHER" id="PTHR10566:SF113">
    <property type="entry name" value="PROTEIN ACTIVITY OF BC1 COMPLEX KINASE 7, CHLOROPLASTIC"/>
    <property type="match status" value="1"/>
</dbReference>
<dbReference type="CDD" id="cd05121">
    <property type="entry name" value="ABC1_ADCK3-like"/>
    <property type="match status" value="1"/>
</dbReference>
<dbReference type="InterPro" id="IPR050154">
    <property type="entry name" value="UbiB_kinase"/>
</dbReference>
<proteinExistence type="inferred from homology"/>
<keyword evidence="2" id="KW-0472">Membrane</keyword>
<accession>A0ABR8WN55</accession>
<dbReference type="InterPro" id="IPR000719">
    <property type="entry name" value="Prot_kinase_dom"/>
</dbReference>
<dbReference type="RefSeq" id="WP_251833519.1">
    <property type="nucleotide sequence ID" value="NZ_JACSPS010000002.1"/>
</dbReference>
<gene>
    <name evidence="4" type="ORF">H9628_07565</name>
</gene>
<feature type="transmembrane region" description="Helical" evidence="2">
    <location>
        <begin position="492"/>
        <end position="513"/>
    </location>
</feature>
<evidence type="ECO:0000313" key="5">
    <source>
        <dbReference type="Proteomes" id="UP000626242"/>
    </source>
</evidence>
<dbReference type="SUPFAM" id="SSF56112">
    <property type="entry name" value="Protein kinase-like (PK-like)"/>
    <property type="match status" value="1"/>
</dbReference>
<protein>
    <submittedName>
        <fullName evidence="4">AarF/ABC1/UbiB kinase family protein</fullName>
    </submittedName>
</protein>
<dbReference type="Gene3D" id="1.10.510.10">
    <property type="entry name" value="Transferase(Phosphotransferase) domain 1"/>
    <property type="match status" value="1"/>
</dbReference>
<sequence>MSTVQEKFNNYSKFIKFIYKYWNSDVFRAASENARNIEAETDSNGETDDYHGPQELVEDLKKMGPTYVKLGQLLSTRPDLLPPNYLQALETLQDDVEKIPYSTVQEIVEEETGQRISKAFESFDTEPLASASIGQVHQATLRSGKMVAVKIQRPGIRKKFLEDLDTLKEMTDFAVKHNDAAKKYAVDEILDEFRFILLNELDYVKEAENLRVLANNLQNFRKIFVPQPVDGYSTSKILTMEFVKGQKITSVSPLSRTENDYSTLVDELVEAYMKQIIIDGFAHADPHPGNIHLTQDGRIALMDLGMVAKFGTEMRDDILKLIIAISKYNGVETANALLQMSEYGKETDVQKFQKEINRLVLEAENKSAGKLKTAPLLIQMNRVAAEHGIKLAVELNIFGKILMQLDQIVAVLAPEYDLQKSIEENVEKMMQKKMLQDLKPENFLSQLIETKKLAEKLPERLNTITERLANNEFEIKIDAIDEKRLTDGFQKVANRISIGLVIAALIIGAALLMRVPTTFVILGYPGLAMIFFLAAALFGIWLILKMILNDEELKSNKRR</sequence>